<reference evidence="1 2" key="1">
    <citation type="submission" date="2020-01" db="EMBL/GenBank/DDBJ databases">
        <title>Draft Genome Analysis of Muricauda sp. HICW Isolated from coastal seawater of PR China.</title>
        <authorList>
            <person name="Chen M.-X."/>
        </authorList>
    </citation>
    <scope>NUCLEOTIDE SEQUENCE [LARGE SCALE GENOMIC DNA]</scope>
    <source>
        <strain evidence="1 2">HICW</strain>
    </source>
</reference>
<gene>
    <name evidence="1" type="ORF">GUA46_01150</name>
</gene>
<dbReference type="RefSeq" id="WP_176618960.1">
    <property type="nucleotide sequence ID" value="NZ_WYET01000001.1"/>
</dbReference>
<proteinExistence type="predicted"/>
<protein>
    <submittedName>
        <fullName evidence="1">Uncharacterized protein</fullName>
    </submittedName>
</protein>
<keyword evidence="2" id="KW-1185">Reference proteome</keyword>
<evidence type="ECO:0000313" key="1">
    <source>
        <dbReference type="EMBL" id="NVN16931.1"/>
    </source>
</evidence>
<organism evidence="1 2">
    <name type="scientific">Flagellimonas chongwuensis</name>
    <dbReference type="NCBI Taxonomy" id="2697365"/>
    <lineage>
        <taxon>Bacteria</taxon>
        <taxon>Pseudomonadati</taxon>
        <taxon>Bacteroidota</taxon>
        <taxon>Flavobacteriia</taxon>
        <taxon>Flavobacteriales</taxon>
        <taxon>Flavobacteriaceae</taxon>
        <taxon>Flagellimonas</taxon>
    </lineage>
</organism>
<dbReference type="EMBL" id="WYET01000001">
    <property type="protein sequence ID" value="NVN16931.1"/>
    <property type="molecule type" value="Genomic_DNA"/>
</dbReference>
<comment type="caution">
    <text evidence="1">The sequence shown here is derived from an EMBL/GenBank/DDBJ whole genome shotgun (WGS) entry which is preliminary data.</text>
</comment>
<sequence>MENIQWNKIGNDVSDEQWFDEINKILEKIDFVTPTDEAVHNSDHERGYFHDHLVTLKELTSRILSSTEAINRPQWSLAIKKIIDLTPSGKDLLLDSGFPEEDLEYIDEDEVLHESGIMDGVCDFHQYTADFCYQSFMNPEVSKRTDFTETLLYVINQDLEGIGSGLSNDDLIKLLKMEHVKNHKDFELIKKRLESCSYLIFLEM</sequence>
<dbReference type="Proteomes" id="UP000558089">
    <property type="component" value="Unassembled WGS sequence"/>
</dbReference>
<dbReference type="AlphaFoldDB" id="A0A850N6P8"/>
<name>A0A850N6P8_9FLAO</name>
<accession>A0A850N6P8</accession>
<evidence type="ECO:0000313" key="2">
    <source>
        <dbReference type="Proteomes" id="UP000558089"/>
    </source>
</evidence>